<dbReference type="Pfam" id="PF04121">
    <property type="entry name" value="Nup84_Nup100"/>
    <property type="match status" value="1"/>
</dbReference>
<keyword evidence="2" id="KW-0472">Membrane</keyword>
<dbReference type="GO" id="GO:0031965">
    <property type="term" value="C:nuclear membrane"/>
    <property type="evidence" value="ECO:0007669"/>
    <property type="project" value="UniProtKB-SubCell"/>
</dbReference>
<name>A0A158R734_TAEAS</name>
<feature type="domain" description="RecQ mediated genome instability protein 1 OB-fold" evidence="4">
    <location>
        <begin position="200"/>
        <end position="294"/>
    </location>
</feature>
<dbReference type="AlphaFoldDB" id="A0A158R734"/>
<feature type="compositionally biased region" description="Low complexity" evidence="3">
    <location>
        <begin position="533"/>
        <end position="551"/>
    </location>
</feature>
<dbReference type="STRING" id="60517.A0A158R734"/>
<dbReference type="InterPro" id="IPR042470">
    <property type="entry name" value="RMI1_N_C_sf"/>
</dbReference>
<comment type="subcellular location">
    <subcellularLocation>
        <location evidence="2">Nucleus</location>
        <location evidence="2">Nuclear pore complex</location>
    </subcellularLocation>
    <subcellularLocation>
        <location evidence="2">Nucleus membrane</location>
    </subcellularLocation>
</comment>
<keyword evidence="2" id="KW-0509">mRNA transport</keyword>
<feature type="region of interest" description="Disordered" evidence="3">
    <location>
        <begin position="470"/>
        <end position="553"/>
    </location>
</feature>
<sequence length="620" mass="68058">LVERVAAEEAEKNFQARLECWNHEIELSTLSLVEQLESLLTYESPGWLVDAAVLHSHATTSSEIDVTGMFGSAGKDVEENEGEGSGGLGIAGLGDSPHSRKLQMVILRETCLREVVFMLIKVFKLTGRHAECVRLADLVADSQLGIFKLIWYYNHNTNANEPFLYRIFQTDMREYGMGWIESKRGKDSLDADGRVLQIARVRNIAVSQTEEDFQTCSDSTGSGSRLLRLTLTDGKSNVLALDVDNSPKLSTQTPPGTKIRLSGCVQIRVGFLILRRNNFEVLQGSVELLCREWLLTRDAKGTRRSHRIGPDAPPPFVSFGTPEALAMIDSHNEFLNSLRSRNHRPKDTFDSLKLAMNATSRVGVAPTEDDSDFQQKRRVVVANAQSSLSTGTTALVQHKFKVGGSRYVLSSFQQARADMAAERNANLAQPQKANTAFEESKNSLDGAIYRLTARQSDRNLSLSYRGRAGVERGRGRGRRGAERGESLNLDIEEDPRFDPVAAAEQAGLRGKPSSGPVPLSEFMDQPLPKRPGSSKPPMTTPSSSTVVASEPTRPHLAPNTILLARVMSGDYETARLIGLLPTKVVGEHVALVTYLESGEQEEVPISMLRTLGNAEVGFAP</sequence>
<reference evidence="5" key="1">
    <citation type="submission" date="2016-04" db="UniProtKB">
        <authorList>
            <consortium name="WormBaseParasite"/>
        </authorList>
    </citation>
    <scope>IDENTIFICATION</scope>
</reference>
<dbReference type="InterPro" id="IPR007252">
    <property type="entry name" value="Nup84/Nup107"/>
</dbReference>
<keyword evidence="2" id="KW-0811">Translocation</keyword>
<dbReference type="GO" id="GO:0005643">
    <property type="term" value="C:nuclear pore"/>
    <property type="evidence" value="ECO:0007669"/>
    <property type="project" value="UniProtKB-SubCell"/>
</dbReference>
<evidence type="ECO:0000256" key="2">
    <source>
        <dbReference type="RuleBase" id="RU365072"/>
    </source>
</evidence>
<evidence type="ECO:0000259" key="4">
    <source>
        <dbReference type="Pfam" id="PF08585"/>
    </source>
</evidence>
<feature type="compositionally biased region" description="Basic and acidic residues" evidence="3">
    <location>
        <begin position="470"/>
        <end position="485"/>
    </location>
</feature>
<dbReference type="GO" id="GO:0017056">
    <property type="term" value="F:structural constituent of nuclear pore"/>
    <property type="evidence" value="ECO:0007669"/>
    <property type="project" value="UniProtKB-UniRule"/>
</dbReference>
<proteinExistence type="inferred from homology"/>
<protein>
    <recommendedName>
        <fullName evidence="2">Nuclear pore complex protein</fullName>
    </recommendedName>
</protein>
<accession>A0A158R734</accession>
<dbReference type="PANTHER" id="PTHR13681">
    <property type="entry name" value="SURVIVAL OF MOTOR NEURON-RELATED-SPLICING FACTOR 30-RELATED"/>
    <property type="match status" value="1"/>
</dbReference>
<dbReference type="Pfam" id="PF08585">
    <property type="entry name" value="RMI1_N_C"/>
    <property type="match status" value="1"/>
</dbReference>
<keyword evidence="1 2" id="KW-0539">Nucleus</keyword>
<organism evidence="5">
    <name type="scientific">Taenia asiatica</name>
    <name type="common">Asian tapeworm</name>
    <dbReference type="NCBI Taxonomy" id="60517"/>
    <lineage>
        <taxon>Eukaryota</taxon>
        <taxon>Metazoa</taxon>
        <taxon>Spiralia</taxon>
        <taxon>Lophotrochozoa</taxon>
        <taxon>Platyhelminthes</taxon>
        <taxon>Cestoda</taxon>
        <taxon>Eucestoda</taxon>
        <taxon>Cyclophyllidea</taxon>
        <taxon>Taeniidae</taxon>
        <taxon>Taenia</taxon>
    </lineage>
</organism>
<evidence type="ECO:0000256" key="1">
    <source>
        <dbReference type="ARBA" id="ARBA00023242"/>
    </source>
</evidence>
<dbReference type="GO" id="GO:0015031">
    <property type="term" value="P:protein transport"/>
    <property type="evidence" value="ECO:0007669"/>
    <property type="project" value="UniProtKB-KW"/>
</dbReference>
<dbReference type="Gene3D" id="1.20.190.50">
    <property type="match status" value="1"/>
</dbReference>
<comment type="similarity">
    <text evidence="2">Belongs to the nucleoporin Nup84/Nup107 family.</text>
</comment>
<evidence type="ECO:0000256" key="3">
    <source>
        <dbReference type="SAM" id="MobiDB-lite"/>
    </source>
</evidence>
<dbReference type="WBParaSite" id="TASK_0000145101-mRNA-1">
    <property type="protein sequence ID" value="TASK_0000145101-mRNA-1"/>
    <property type="gene ID" value="TASK_0000145101"/>
</dbReference>
<dbReference type="PANTHER" id="PTHR13681:SF24">
    <property type="entry name" value="TUDOR DOMAIN-CONTAINING PROTEIN 3"/>
    <property type="match status" value="1"/>
</dbReference>
<keyword evidence="2" id="KW-0906">Nuclear pore complex</keyword>
<dbReference type="InterPro" id="IPR013894">
    <property type="entry name" value="RMI1_OB"/>
</dbReference>
<comment type="function">
    <text evidence="2">Functions as a component of the nuclear pore complex (NPC).</text>
</comment>
<dbReference type="Gene3D" id="2.40.50.770">
    <property type="entry name" value="RecQ-mediated genome instability protein Rmi1, C-terminal domain"/>
    <property type="match status" value="1"/>
</dbReference>
<keyword evidence="2" id="KW-0653">Protein transport</keyword>
<keyword evidence="2" id="KW-0813">Transport</keyword>
<comment type="subunit">
    <text evidence="2">Part of the nuclear pore complex (NPC).</text>
</comment>
<evidence type="ECO:0000313" key="5">
    <source>
        <dbReference type="WBParaSite" id="TASK_0000145101-mRNA-1"/>
    </source>
</evidence>